<proteinExistence type="predicted"/>
<keyword evidence="2" id="KW-1185">Reference proteome</keyword>
<accession>A0AAV5IC33</accession>
<comment type="caution">
    <text evidence="1">The sequence shown here is derived from an EMBL/GenBank/DDBJ whole genome shotgun (WGS) entry which is preliminary data.</text>
</comment>
<organism evidence="1 2">
    <name type="scientific">Rubroshorea leprosula</name>
    <dbReference type="NCBI Taxonomy" id="152421"/>
    <lineage>
        <taxon>Eukaryota</taxon>
        <taxon>Viridiplantae</taxon>
        <taxon>Streptophyta</taxon>
        <taxon>Embryophyta</taxon>
        <taxon>Tracheophyta</taxon>
        <taxon>Spermatophyta</taxon>
        <taxon>Magnoliopsida</taxon>
        <taxon>eudicotyledons</taxon>
        <taxon>Gunneridae</taxon>
        <taxon>Pentapetalae</taxon>
        <taxon>rosids</taxon>
        <taxon>malvids</taxon>
        <taxon>Malvales</taxon>
        <taxon>Dipterocarpaceae</taxon>
        <taxon>Rubroshorea</taxon>
    </lineage>
</organism>
<name>A0AAV5IC33_9ROSI</name>
<evidence type="ECO:0000313" key="1">
    <source>
        <dbReference type="EMBL" id="GKU99451.1"/>
    </source>
</evidence>
<dbReference type="AlphaFoldDB" id="A0AAV5IC33"/>
<dbReference type="EMBL" id="BPVZ01000014">
    <property type="protein sequence ID" value="GKU99451.1"/>
    <property type="molecule type" value="Genomic_DNA"/>
</dbReference>
<sequence length="75" mass="8842">MQIFLWNAAIDFMTLLCNFISDSYMGCIPIIGFNSISSLLVKYYFLLTNFHPWDISFMANNHDFKIKAFYTLTLR</sequence>
<gene>
    <name evidence="1" type="ORF">SLEP1_g12302</name>
</gene>
<protein>
    <submittedName>
        <fullName evidence="1">Uncharacterized protein</fullName>
    </submittedName>
</protein>
<reference evidence="1 2" key="1">
    <citation type="journal article" date="2021" name="Commun. Biol.">
        <title>The genome of Shorea leprosula (Dipterocarpaceae) highlights the ecological relevance of drought in aseasonal tropical rainforests.</title>
        <authorList>
            <person name="Ng K.K.S."/>
            <person name="Kobayashi M.J."/>
            <person name="Fawcett J.A."/>
            <person name="Hatakeyama M."/>
            <person name="Paape T."/>
            <person name="Ng C.H."/>
            <person name="Ang C.C."/>
            <person name="Tnah L.H."/>
            <person name="Lee C.T."/>
            <person name="Nishiyama T."/>
            <person name="Sese J."/>
            <person name="O'Brien M.J."/>
            <person name="Copetti D."/>
            <person name="Mohd Noor M.I."/>
            <person name="Ong R.C."/>
            <person name="Putra M."/>
            <person name="Sireger I.Z."/>
            <person name="Indrioko S."/>
            <person name="Kosugi Y."/>
            <person name="Izuno A."/>
            <person name="Isagi Y."/>
            <person name="Lee S.L."/>
            <person name="Shimizu K.K."/>
        </authorList>
    </citation>
    <scope>NUCLEOTIDE SEQUENCE [LARGE SCALE GENOMIC DNA]</scope>
    <source>
        <strain evidence="1">214</strain>
    </source>
</reference>
<evidence type="ECO:0000313" key="2">
    <source>
        <dbReference type="Proteomes" id="UP001054252"/>
    </source>
</evidence>
<dbReference type="Proteomes" id="UP001054252">
    <property type="component" value="Unassembled WGS sequence"/>
</dbReference>